<evidence type="ECO:0000313" key="14">
    <source>
        <dbReference type="WBParaSite" id="EVEC_0001205601-mRNA-1"/>
    </source>
</evidence>
<reference evidence="14" key="1">
    <citation type="submission" date="2017-02" db="UniProtKB">
        <authorList>
            <consortium name="WormBaseParasite"/>
        </authorList>
    </citation>
    <scope>IDENTIFICATION</scope>
</reference>
<evidence type="ECO:0000256" key="2">
    <source>
        <dbReference type="ARBA" id="ARBA00006013"/>
    </source>
</evidence>
<dbReference type="InterPro" id="IPR036291">
    <property type="entry name" value="NAD(P)-bd_dom_sf"/>
</dbReference>
<dbReference type="EMBL" id="UXUI01011853">
    <property type="protein sequence ID" value="VDD96550.1"/>
    <property type="molecule type" value="Genomic_DNA"/>
</dbReference>
<dbReference type="InterPro" id="IPR015815">
    <property type="entry name" value="HIBADH-related"/>
</dbReference>
<evidence type="ECO:0000256" key="1">
    <source>
        <dbReference type="ARBA" id="ARBA00005109"/>
    </source>
</evidence>
<dbReference type="Pfam" id="PF03807">
    <property type="entry name" value="F420_oxidored"/>
    <property type="match status" value="1"/>
</dbReference>
<accession>A0A0N4VMA5</accession>
<evidence type="ECO:0000256" key="4">
    <source>
        <dbReference type="ARBA" id="ARBA00022456"/>
    </source>
</evidence>
<sequence>MKAVGFIGLGNMGFNMAKNLLKSGCQLVVHDINAEPMQRLKVEIGAKTAKYPAEIAEECSEVVMMVNAKRGTLYISCSTLPPTFEIQTHEMLKQKQIEYIDAPVSGGVVGAENASLTFMVGGPEKSRERAEPILKNMGKNVINCGKIGSGQVAKLCNNMILGIQMLSVAEGINLGVRLGLDPAILSSVLNQSTGRCFSTEVNNPVPDVNPNAPSSRNYSGGFKCSLLAKDMKLAQEAAAESLTPIPLGSFTYQIYRYLTNSPKYRDLDFSAIYKFLCDEP</sequence>
<comment type="catalytic activity">
    <reaction evidence="7">
        <text>3-hydroxy-2-methylpropanoate + NAD(+) = 2-methyl-3-oxopropanoate + NADH + H(+)</text>
        <dbReference type="Rhea" id="RHEA:17681"/>
        <dbReference type="ChEBI" id="CHEBI:11805"/>
        <dbReference type="ChEBI" id="CHEBI:15378"/>
        <dbReference type="ChEBI" id="CHEBI:57540"/>
        <dbReference type="ChEBI" id="CHEBI:57700"/>
        <dbReference type="ChEBI" id="CHEBI:57945"/>
        <dbReference type="EC" id="1.1.1.31"/>
    </reaction>
</comment>
<dbReference type="SUPFAM" id="SSF48179">
    <property type="entry name" value="6-phosphogluconate dehydrogenase C-terminal domain-like"/>
    <property type="match status" value="1"/>
</dbReference>
<dbReference type="GO" id="GO:0008442">
    <property type="term" value="F:3-hydroxyisobutyrate dehydrogenase activity"/>
    <property type="evidence" value="ECO:0007669"/>
    <property type="project" value="UniProtKB-EC"/>
</dbReference>
<evidence type="ECO:0000256" key="3">
    <source>
        <dbReference type="ARBA" id="ARBA00012991"/>
    </source>
</evidence>
<evidence type="ECO:0000256" key="5">
    <source>
        <dbReference type="ARBA" id="ARBA00023002"/>
    </source>
</evidence>
<dbReference type="AlphaFoldDB" id="A0A0N4VMA5"/>
<dbReference type="GO" id="GO:0050661">
    <property type="term" value="F:NADP binding"/>
    <property type="evidence" value="ECO:0007669"/>
    <property type="project" value="InterPro"/>
</dbReference>
<dbReference type="InterPro" id="IPR002204">
    <property type="entry name" value="3-OH-isobutyrate_DH-rel_CS"/>
</dbReference>
<dbReference type="GO" id="GO:0006574">
    <property type="term" value="P:L-valine catabolic process"/>
    <property type="evidence" value="ECO:0007669"/>
    <property type="project" value="TreeGrafter"/>
</dbReference>
<dbReference type="PANTHER" id="PTHR22981">
    <property type="entry name" value="3-HYDROXYISOBUTYRATE DEHYDROGENASE-RELATED"/>
    <property type="match status" value="1"/>
</dbReference>
<feature type="domain" description="Pyrroline-5-carboxylate reductase catalytic N-terminal" evidence="10">
    <location>
        <begin position="4"/>
        <end position="64"/>
    </location>
</feature>
<dbReference type="OrthoDB" id="435038at2759"/>
<reference evidence="12 13" key="2">
    <citation type="submission" date="2018-10" db="EMBL/GenBank/DDBJ databases">
        <authorList>
            <consortium name="Pathogen Informatics"/>
        </authorList>
    </citation>
    <scope>NUCLEOTIDE SEQUENCE [LARGE SCALE GENOMIC DNA]</scope>
</reference>
<keyword evidence="4" id="KW-0101">Branched-chain amino acid catabolism</keyword>
<evidence type="ECO:0000256" key="7">
    <source>
        <dbReference type="ARBA" id="ARBA00049197"/>
    </source>
</evidence>
<dbReference type="PROSITE" id="PS00895">
    <property type="entry name" value="3_HYDROXYISOBUT_DH"/>
    <property type="match status" value="1"/>
</dbReference>
<keyword evidence="13" id="KW-1185">Reference proteome</keyword>
<dbReference type="InterPro" id="IPR029154">
    <property type="entry name" value="HIBADH-like_NADP-bd"/>
</dbReference>
<dbReference type="Pfam" id="PF14833">
    <property type="entry name" value="NAD_binding_11"/>
    <property type="match status" value="1"/>
</dbReference>
<dbReference type="PIRSF" id="PIRSF000103">
    <property type="entry name" value="HIBADH"/>
    <property type="match status" value="1"/>
</dbReference>
<dbReference type="WBParaSite" id="EVEC_0001205601-mRNA-1">
    <property type="protein sequence ID" value="EVEC_0001205601-mRNA-1"/>
    <property type="gene ID" value="EVEC_0001205601"/>
</dbReference>
<proteinExistence type="inferred from homology"/>
<comment type="pathway">
    <text evidence="1">Amino-acid degradation; L-valine degradation.</text>
</comment>
<name>A0A0N4VMA5_ENTVE</name>
<dbReference type="EC" id="1.1.1.31" evidence="3"/>
<protein>
    <recommendedName>
        <fullName evidence="3">3-hydroxyisobutyrate dehydrogenase</fullName>
        <ecNumber evidence="3">1.1.1.31</ecNumber>
    </recommendedName>
</protein>
<dbReference type="InterPro" id="IPR006115">
    <property type="entry name" value="6PGDH_NADP-bd"/>
</dbReference>
<dbReference type="FunFam" id="1.10.1040.10:FF:000006">
    <property type="entry name" value="3-hydroxyisobutyrate dehydrogenase"/>
    <property type="match status" value="1"/>
</dbReference>
<dbReference type="InterPro" id="IPR028939">
    <property type="entry name" value="P5C_Rdtase_cat_N"/>
</dbReference>
<dbReference type="SUPFAM" id="SSF51735">
    <property type="entry name" value="NAD(P)-binding Rossmann-fold domains"/>
    <property type="match status" value="1"/>
</dbReference>
<evidence type="ECO:0000313" key="12">
    <source>
        <dbReference type="EMBL" id="VDD96550.1"/>
    </source>
</evidence>
<evidence type="ECO:0000256" key="8">
    <source>
        <dbReference type="PIRSR" id="PIRSR000103-1"/>
    </source>
</evidence>
<feature type="domain" description="6-phosphogluconate dehydrogenase NADP-binding" evidence="9">
    <location>
        <begin position="68"/>
        <end position="145"/>
    </location>
</feature>
<feature type="domain" description="3-hydroxyisobutyrate dehydrogenase-like NAD-binding" evidence="11">
    <location>
        <begin position="148"/>
        <end position="276"/>
    </location>
</feature>
<keyword evidence="5" id="KW-0560">Oxidoreductase</keyword>
<dbReference type="GO" id="GO:0051287">
    <property type="term" value="F:NAD binding"/>
    <property type="evidence" value="ECO:0007669"/>
    <property type="project" value="InterPro"/>
</dbReference>
<dbReference type="Gene3D" id="1.10.1040.10">
    <property type="entry name" value="N-(1-d-carboxylethyl)-l-norvaline Dehydrogenase, domain 2"/>
    <property type="match status" value="1"/>
</dbReference>
<dbReference type="Pfam" id="PF03446">
    <property type="entry name" value="NAD_binding_2"/>
    <property type="match status" value="1"/>
</dbReference>
<evidence type="ECO:0000256" key="6">
    <source>
        <dbReference type="ARBA" id="ARBA00023027"/>
    </source>
</evidence>
<evidence type="ECO:0000259" key="11">
    <source>
        <dbReference type="Pfam" id="PF14833"/>
    </source>
</evidence>
<evidence type="ECO:0000259" key="9">
    <source>
        <dbReference type="Pfam" id="PF03446"/>
    </source>
</evidence>
<dbReference type="Proteomes" id="UP000274131">
    <property type="component" value="Unassembled WGS sequence"/>
</dbReference>
<dbReference type="Gene3D" id="3.40.50.720">
    <property type="entry name" value="NAD(P)-binding Rossmann-like Domain"/>
    <property type="match status" value="2"/>
</dbReference>
<evidence type="ECO:0000313" key="13">
    <source>
        <dbReference type="Proteomes" id="UP000274131"/>
    </source>
</evidence>
<gene>
    <name evidence="12" type="ORF">EVEC_LOCUS11301</name>
</gene>
<evidence type="ECO:0000259" key="10">
    <source>
        <dbReference type="Pfam" id="PF03807"/>
    </source>
</evidence>
<dbReference type="InterPro" id="IPR013328">
    <property type="entry name" value="6PGD_dom2"/>
</dbReference>
<comment type="similarity">
    <text evidence="2">Belongs to the HIBADH-related family. 3-hydroxyisobutyrate dehydrogenase subfamily.</text>
</comment>
<keyword evidence="6" id="KW-0520">NAD</keyword>
<dbReference type="STRING" id="51028.A0A0N4VMA5"/>
<dbReference type="PANTHER" id="PTHR22981:SF7">
    <property type="entry name" value="3-HYDROXYISOBUTYRATE DEHYDROGENASE, MITOCHONDRIAL"/>
    <property type="match status" value="1"/>
</dbReference>
<dbReference type="InterPro" id="IPR008927">
    <property type="entry name" value="6-PGluconate_DH-like_C_sf"/>
</dbReference>
<organism evidence="14">
    <name type="scientific">Enterobius vermicularis</name>
    <name type="common">Human pinworm</name>
    <dbReference type="NCBI Taxonomy" id="51028"/>
    <lineage>
        <taxon>Eukaryota</taxon>
        <taxon>Metazoa</taxon>
        <taxon>Ecdysozoa</taxon>
        <taxon>Nematoda</taxon>
        <taxon>Chromadorea</taxon>
        <taxon>Rhabditida</taxon>
        <taxon>Spirurina</taxon>
        <taxon>Oxyuridomorpha</taxon>
        <taxon>Oxyuroidea</taxon>
        <taxon>Oxyuridae</taxon>
        <taxon>Enterobius</taxon>
    </lineage>
</organism>
<feature type="active site" evidence="8">
    <location>
        <position position="154"/>
    </location>
</feature>